<name>A0A2A5WHU7_9GAMM</name>
<dbReference type="Pfam" id="PF08755">
    <property type="entry name" value="YccV-like"/>
    <property type="match status" value="1"/>
</dbReference>
<dbReference type="InterPro" id="IPR053189">
    <property type="entry name" value="Clp_protease_adapter_ClpF"/>
</dbReference>
<proteinExistence type="predicted"/>
<evidence type="ECO:0000256" key="1">
    <source>
        <dbReference type="NCBIfam" id="TIGR02097"/>
    </source>
</evidence>
<evidence type="ECO:0000313" key="4">
    <source>
        <dbReference type="Proteomes" id="UP000219327"/>
    </source>
</evidence>
<comment type="caution">
    <text evidence="3">The sequence shown here is derived from an EMBL/GenBank/DDBJ whole genome shotgun (WGS) entry which is preliminary data.</text>
</comment>
<accession>A0A2A5WHU7</accession>
<sequence length="100" mass="11697">MIQFSIGQQVVHQRFGYRGLIFDVDEVFSGTEEWYEQMATSRPPKDAPWYRVLVHDADHTTYVAERNLTAYDGEDYIDHPMLPMLFDGFDSGRYRRKGAS</sequence>
<protein>
    <recommendedName>
        <fullName evidence="1">Heat shock protein HspQ</fullName>
    </recommendedName>
</protein>
<dbReference type="InterPro" id="IPR036623">
    <property type="entry name" value="Hemimethylated_DNA-bd_sf"/>
</dbReference>
<dbReference type="PANTHER" id="PTHR48439:SF1">
    <property type="entry name" value="HEMIMETHYLATED DNA-BINDING DOMAIN-CONTAINING PROTEIN"/>
    <property type="match status" value="1"/>
</dbReference>
<dbReference type="AlphaFoldDB" id="A0A2A5WHU7"/>
<gene>
    <name evidence="3" type="ORF">CNE99_10175</name>
</gene>
<dbReference type="GO" id="GO:0003677">
    <property type="term" value="F:DNA binding"/>
    <property type="evidence" value="ECO:0007669"/>
    <property type="project" value="UniProtKB-UniRule"/>
</dbReference>
<evidence type="ECO:0000313" key="3">
    <source>
        <dbReference type="EMBL" id="PDH36115.1"/>
    </source>
</evidence>
<dbReference type="Proteomes" id="UP000219327">
    <property type="component" value="Unassembled WGS sequence"/>
</dbReference>
<dbReference type="SUPFAM" id="SSF141255">
    <property type="entry name" value="YccV-like"/>
    <property type="match status" value="1"/>
</dbReference>
<dbReference type="EMBL" id="NTKD01000074">
    <property type="protein sequence ID" value="PDH36115.1"/>
    <property type="molecule type" value="Genomic_DNA"/>
</dbReference>
<dbReference type="SMART" id="SM00992">
    <property type="entry name" value="YccV-like"/>
    <property type="match status" value="1"/>
</dbReference>
<dbReference type="NCBIfam" id="TIGR02097">
    <property type="entry name" value="yccV"/>
    <property type="match status" value="1"/>
</dbReference>
<organism evidence="3 4">
    <name type="scientific">OM182 bacterium MED-G24</name>
    <dbReference type="NCBI Taxonomy" id="1986255"/>
    <lineage>
        <taxon>Bacteria</taxon>
        <taxon>Pseudomonadati</taxon>
        <taxon>Pseudomonadota</taxon>
        <taxon>Gammaproteobacteria</taxon>
        <taxon>OMG group</taxon>
        <taxon>OM182 clade</taxon>
    </lineage>
</organism>
<keyword evidence="3" id="KW-0238">DNA-binding</keyword>
<dbReference type="Gene3D" id="2.30.30.390">
    <property type="entry name" value="Hemimethylated DNA-binding domain"/>
    <property type="match status" value="1"/>
</dbReference>
<reference evidence="3 4" key="1">
    <citation type="submission" date="2017-08" db="EMBL/GenBank/DDBJ databases">
        <title>Fine stratification of microbial communities through a metagenomic profile of the photic zone.</title>
        <authorList>
            <person name="Haro-Moreno J.M."/>
            <person name="Lopez-Perez M."/>
            <person name="De La Torre J."/>
            <person name="Picazo A."/>
            <person name="Camacho A."/>
            <person name="Rodriguez-Valera F."/>
        </authorList>
    </citation>
    <scope>NUCLEOTIDE SEQUENCE [LARGE SCALE GENOMIC DNA]</scope>
    <source>
        <strain evidence="3">MED-G24</strain>
    </source>
</reference>
<evidence type="ECO:0000259" key="2">
    <source>
        <dbReference type="SMART" id="SM00992"/>
    </source>
</evidence>
<feature type="domain" description="Hemimethylated DNA-binding" evidence="2">
    <location>
        <begin position="1"/>
        <end position="97"/>
    </location>
</feature>
<dbReference type="PANTHER" id="PTHR48439">
    <property type="entry name" value="HEMIMETHYLATED DNA-BINDING DOMAIN-CONTAINING PROTEIN"/>
    <property type="match status" value="1"/>
</dbReference>
<dbReference type="InterPro" id="IPR011722">
    <property type="entry name" value="Hemimethylated_DNA-bd_dom"/>
</dbReference>